<accession>A0A8B7NXI2</accession>
<gene>
    <name evidence="7" type="primary">LOC108674186</name>
</gene>
<evidence type="ECO:0000256" key="3">
    <source>
        <dbReference type="ARBA" id="ARBA00022771"/>
    </source>
</evidence>
<dbReference type="InterPro" id="IPR052035">
    <property type="entry name" value="ZnF_BED_domain_contain"/>
</dbReference>
<dbReference type="PANTHER" id="PTHR46481:SF10">
    <property type="entry name" value="ZINC FINGER BED DOMAIN-CONTAINING PROTEIN 39"/>
    <property type="match status" value="1"/>
</dbReference>
<dbReference type="PANTHER" id="PTHR46481">
    <property type="entry name" value="ZINC FINGER BED DOMAIN-CONTAINING PROTEIN 4"/>
    <property type="match status" value="1"/>
</dbReference>
<evidence type="ECO:0000313" key="6">
    <source>
        <dbReference type="Proteomes" id="UP000694843"/>
    </source>
</evidence>
<dbReference type="RefSeq" id="XP_018017591.2">
    <property type="nucleotide sequence ID" value="XM_018162102.2"/>
</dbReference>
<organism evidence="6 7">
    <name type="scientific">Hyalella azteca</name>
    <name type="common">Amphipod</name>
    <dbReference type="NCBI Taxonomy" id="294128"/>
    <lineage>
        <taxon>Eukaryota</taxon>
        <taxon>Metazoa</taxon>
        <taxon>Ecdysozoa</taxon>
        <taxon>Arthropoda</taxon>
        <taxon>Crustacea</taxon>
        <taxon>Multicrustacea</taxon>
        <taxon>Malacostraca</taxon>
        <taxon>Eumalacostraca</taxon>
        <taxon>Peracarida</taxon>
        <taxon>Amphipoda</taxon>
        <taxon>Senticaudata</taxon>
        <taxon>Talitrida</taxon>
        <taxon>Talitroidea</taxon>
        <taxon>Hyalellidae</taxon>
        <taxon>Hyalella</taxon>
    </lineage>
</organism>
<dbReference type="GO" id="GO:0005634">
    <property type="term" value="C:nucleus"/>
    <property type="evidence" value="ECO:0007669"/>
    <property type="project" value="UniProtKB-SubCell"/>
</dbReference>
<evidence type="ECO:0000256" key="1">
    <source>
        <dbReference type="ARBA" id="ARBA00004123"/>
    </source>
</evidence>
<sequence>MKKAWEIISETYPHIQAYGCLAHCLNLVFNDIMKVKSLSKLSAESVAVLKEIKNSHKLTAMLKAEHLKSRNDPQAEPEITPTMKTLKLSVKTRWGSTVNCLESLQSNKHSLQALTINAESKSSIESNTKKTILSEVFWDKVEGSLALLKPLADAIKNVEGDNVPLSIVMETFSKLENEIVKKVGKSPVLKSEEDTVRGIIKKRKEFATKKIHFAANLLDPNHRGCHLNDEEVVDAFQVLDEIATSMPCVNGGKLFREIADYRSKQKLFHKPYIWNAVKHTTPSTWWSGLCGSTELSKIAKLRATVRGSGGYERRACMIRCSNVALTARNCVQQHVVHVAAGVYA</sequence>
<dbReference type="KEGG" id="hazt:108674186"/>
<reference evidence="7" key="1">
    <citation type="submission" date="2025-08" db="UniProtKB">
        <authorList>
            <consortium name="RefSeq"/>
        </authorList>
    </citation>
    <scope>IDENTIFICATION</scope>
    <source>
        <tissue evidence="7">Whole organism</tissue>
    </source>
</reference>
<keyword evidence="3" id="KW-0863">Zinc-finger</keyword>
<keyword evidence="2" id="KW-0479">Metal-binding</keyword>
<dbReference type="OrthoDB" id="4951847at2759"/>
<protein>
    <submittedName>
        <fullName evidence="7">Uncharacterized protein LOC108674186</fullName>
    </submittedName>
</protein>
<name>A0A8B7NXI2_HYAAZ</name>
<evidence type="ECO:0000256" key="5">
    <source>
        <dbReference type="ARBA" id="ARBA00023242"/>
    </source>
</evidence>
<dbReference type="GO" id="GO:0008270">
    <property type="term" value="F:zinc ion binding"/>
    <property type="evidence" value="ECO:0007669"/>
    <property type="project" value="UniProtKB-KW"/>
</dbReference>
<evidence type="ECO:0000256" key="2">
    <source>
        <dbReference type="ARBA" id="ARBA00022723"/>
    </source>
</evidence>
<dbReference type="Proteomes" id="UP000694843">
    <property type="component" value="Unplaced"/>
</dbReference>
<dbReference type="OMA" id="AICIRED"/>
<dbReference type="GeneID" id="108674186"/>
<evidence type="ECO:0000313" key="7">
    <source>
        <dbReference type="RefSeq" id="XP_018017591.2"/>
    </source>
</evidence>
<keyword evidence="4" id="KW-0862">Zinc</keyword>
<dbReference type="SUPFAM" id="SSF53098">
    <property type="entry name" value="Ribonuclease H-like"/>
    <property type="match status" value="1"/>
</dbReference>
<keyword evidence="6" id="KW-1185">Reference proteome</keyword>
<dbReference type="InterPro" id="IPR012337">
    <property type="entry name" value="RNaseH-like_sf"/>
</dbReference>
<comment type="subcellular location">
    <subcellularLocation>
        <location evidence="1">Nucleus</location>
    </subcellularLocation>
</comment>
<evidence type="ECO:0000256" key="4">
    <source>
        <dbReference type="ARBA" id="ARBA00022833"/>
    </source>
</evidence>
<dbReference type="AlphaFoldDB" id="A0A8B7NXI2"/>
<proteinExistence type="predicted"/>
<keyword evidence="5" id="KW-0539">Nucleus</keyword>